<name>A4SAC7_OSTLU</name>
<dbReference type="Gene3D" id="3.90.1150.10">
    <property type="entry name" value="Aspartate Aminotransferase, domain 1"/>
    <property type="match status" value="1"/>
</dbReference>
<dbReference type="UniPathway" id="UPA00251">
    <property type="reaction ID" value="UER00317"/>
</dbReference>
<comment type="pathway">
    <text evidence="4">Porphyrin-containing compound metabolism; chlorophyll biosynthesis.</text>
</comment>
<dbReference type="AlphaFoldDB" id="A4SAC7"/>
<dbReference type="HAMAP" id="MF_00375">
    <property type="entry name" value="HemL_aminotrans_3"/>
    <property type="match status" value="1"/>
</dbReference>
<evidence type="ECO:0000256" key="11">
    <source>
        <dbReference type="RuleBase" id="RU003560"/>
    </source>
</evidence>
<dbReference type="EC" id="5.4.3.8" evidence="7"/>
<dbReference type="InterPro" id="IPR015424">
    <property type="entry name" value="PyrdxlP-dep_Trfase"/>
</dbReference>
<dbReference type="KEGG" id="olu:OSTLU_28523"/>
<dbReference type="FunFam" id="3.90.1150.10:FF:000012">
    <property type="entry name" value="Glutamate-1-semialdehyde 2,1-aminomutase"/>
    <property type="match status" value="1"/>
</dbReference>
<reference evidence="13 14" key="1">
    <citation type="journal article" date="2007" name="Proc. Natl. Acad. Sci. U.S.A.">
        <title>The tiny eukaryote Ostreococcus provides genomic insights into the paradox of plankton speciation.</title>
        <authorList>
            <person name="Palenik B."/>
            <person name="Grimwood J."/>
            <person name="Aerts A."/>
            <person name="Rouze P."/>
            <person name="Salamov A."/>
            <person name="Putnam N."/>
            <person name="Dupont C."/>
            <person name="Jorgensen R."/>
            <person name="Derelle E."/>
            <person name="Rombauts S."/>
            <person name="Zhou K."/>
            <person name="Otillar R."/>
            <person name="Merchant S.S."/>
            <person name="Podell S."/>
            <person name="Gaasterland T."/>
            <person name="Napoli C."/>
            <person name="Gendler K."/>
            <person name="Manuell A."/>
            <person name="Tai V."/>
            <person name="Vallon O."/>
            <person name="Piganeau G."/>
            <person name="Jancek S."/>
            <person name="Heijde M."/>
            <person name="Jabbari K."/>
            <person name="Bowler C."/>
            <person name="Lohr M."/>
            <person name="Robbens S."/>
            <person name="Werner G."/>
            <person name="Dubchak I."/>
            <person name="Pazour G.J."/>
            <person name="Ren Q."/>
            <person name="Paulsen I."/>
            <person name="Delwiche C."/>
            <person name="Schmutz J."/>
            <person name="Rokhsar D."/>
            <person name="Van de Peer Y."/>
            <person name="Moreau H."/>
            <person name="Grigoriev I.V."/>
        </authorList>
    </citation>
    <scope>NUCLEOTIDE SEQUENCE [LARGE SCALE GENOMIC DNA]</scope>
    <source>
        <strain evidence="13 14">CCE9901</strain>
    </source>
</reference>
<dbReference type="HOGENOM" id="CLU_016922_1_5_1"/>
<proteinExistence type="inferred from homology"/>
<dbReference type="InterPro" id="IPR015421">
    <property type="entry name" value="PyrdxlP-dep_Trfase_major"/>
</dbReference>
<dbReference type="Gene3D" id="3.40.640.10">
    <property type="entry name" value="Type I PLP-dependent aspartate aminotransferase-like (Major domain)"/>
    <property type="match status" value="1"/>
</dbReference>
<dbReference type="PANTHER" id="PTHR43713:SF3">
    <property type="entry name" value="GLUTAMATE-1-SEMIALDEHYDE 2,1-AMINOMUTASE 1, CHLOROPLASTIC-RELATED"/>
    <property type="match status" value="1"/>
</dbReference>
<dbReference type="SUPFAM" id="SSF53383">
    <property type="entry name" value="PLP-dependent transferases"/>
    <property type="match status" value="1"/>
</dbReference>
<accession>A4SAC7</accession>
<dbReference type="GO" id="GO:0006782">
    <property type="term" value="P:protoporphyrinogen IX biosynthetic process"/>
    <property type="evidence" value="ECO:0007669"/>
    <property type="project" value="UniProtKB-UniPathway"/>
</dbReference>
<evidence type="ECO:0000256" key="1">
    <source>
        <dbReference type="ARBA" id="ARBA00001579"/>
    </source>
</evidence>
<dbReference type="InterPro" id="IPR015422">
    <property type="entry name" value="PyrdxlP-dep_Trfase_small"/>
</dbReference>
<dbReference type="PANTHER" id="PTHR43713">
    <property type="entry name" value="GLUTAMATE-1-SEMIALDEHYDE 2,1-AMINOMUTASE"/>
    <property type="match status" value="1"/>
</dbReference>
<feature type="region of interest" description="Disordered" evidence="12">
    <location>
        <begin position="19"/>
        <end position="40"/>
    </location>
</feature>
<evidence type="ECO:0000256" key="12">
    <source>
        <dbReference type="SAM" id="MobiDB-lite"/>
    </source>
</evidence>
<dbReference type="PROSITE" id="PS00600">
    <property type="entry name" value="AA_TRANSFER_CLASS_3"/>
    <property type="match status" value="1"/>
</dbReference>
<comment type="catalytic activity">
    <reaction evidence="1">
        <text>(S)-4-amino-5-oxopentanoate = 5-aminolevulinate</text>
        <dbReference type="Rhea" id="RHEA:14265"/>
        <dbReference type="ChEBI" id="CHEBI:57501"/>
        <dbReference type="ChEBI" id="CHEBI:356416"/>
        <dbReference type="EC" id="5.4.3.8"/>
    </reaction>
</comment>
<keyword evidence="9" id="KW-0413">Isomerase</keyword>
<organism evidence="13 14">
    <name type="scientific">Ostreococcus lucimarinus (strain CCE9901)</name>
    <dbReference type="NCBI Taxonomy" id="436017"/>
    <lineage>
        <taxon>Eukaryota</taxon>
        <taxon>Viridiplantae</taxon>
        <taxon>Chlorophyta</taxon>
        <taxon>Mamiellophyceae</taxon>
        <taxon>Mamiellales</taxon>
        <taxon>Bathycoccaceae</taxon>
        <taxon>Ostreococcus</taxon>
    </lineage>
</organism>
<dbReference type="FunFam" id="3.40.640.10:FF:000021">
    <property type="entry name" value="Glutamate-1-semialdehyde 2,1-aminomutase"/>
    <property type="match status" value="1"/>
</dbReference>
<keyword evidence="8 11" id="KW-0663">Pyridoxal phosphate</keyword>
<evidence type="ECO:0000313" key="13">
    <source>
        <dbReference type="EMBL" id="ABP00680.1"/>
    </source>
</evidence>
<dbReference type="NCBIfam" id="NF000818">
    <property type="entry name" value="PRK00062.1"/>
    <property type="match status" value="1"/>
</dbReference>
<evidence type="ECO:0000256" key="10">
    <source>
        <dbReference type="ARBA" id="ARBA00023244"/>
    </source>
</evidence>
<evidence type="ECO:0000256" key="7">
    <source>
        <dbReference type="ARBA" id="ARBA00012143"/>
    </source>
</evidence>
<dbReference type="eggNOG" id="KOG1401">
    <property type="taxonomic scope" value="Eukaryota"/>
</dbReference>
<dbReference type="CDD" id="cd00610">
    <property type="entry name" value="OAT_like"/>
    <property type="match status" value="1"/>
</dbReference>
<gene>
    <name evidence="13" type="ORF">OSTLU_28523</name>
</gene>
<dbReference type="InterPro" id="IPR004639">
    <property type="entry name" value="4pyrrol_synth_GluAld_NH2Trfase"/>
</dbReference>
<comment type="similarity">
    <text evidence="5">Belongs to the class-III pyridoxal-phosphate-dependent aminotransferase family. HemL subfamily.</text>
</comment>
<dbReference type="Gramene" id="ABP00680">
    <property type="protein sequence ID" value="ABP00680"/>
    <property type="gene ID" value="OSTLU_28523"/>
</dbReference>
<evidence type="ECO:0000256" key="8">
    <source>
        <dbReference type="ARBA" id="ARBA00022898"/>
    </source>
</evidence>
<dbReference type="InterPro" id="IPR005814">
    <property type="entry name" value="Aminotrans_3"/>
</dbReference>
<evidence type="ECO:0000313" key="14">
    <source>
        <dbReference type="Proteomes" id="UP000001568"/>
    </source>
</evidence>
<protein>
    <recommendedName>
        <fullName evidence="7">glutamate-1-semialdehyde 2,1-aminomutase</fullName>
        <ecNumber evidence="7">5.4.3.8</ecNumber>
    </recommendedName>
</protein>
<dbReference type="GeneID" id="5006470"/>
<dbReference type="OrthoDB" id="425114at2759"/>
<dbReference type="InterPro" id="IPR049704">
    <property type="entry name" value="Aminotrans_3_PPA_site"/>
</dbReference>
<keyword evidence="14" id="KW-1185">Reference proteome</keyword>
<dbReference type="OMA" id="WGPLIFG"/>
<keyword evidence="10" id="KW-0627">Porphyrin biosynthesis</keyword>
<comment type="pathway">
    <text evidence="3">Porphyrin-containing compound metabolism; protoporphyrin-IX biosynthesis; 5-aminolevulinate from L-glutamyl-tRNA(Glu): step 2/2.</text>
</comment>
<dbReference type="NCBIfam" id="TIGR00713">
    <property type="entry name" value="hemL"/>
    <property type="match status" value="1"/>
</dbReference>
<dbReference type="Pfam" id="PF00202">
    <property type="entry name" value="Aminotran_3"/>
    <property type="match status" value="1"/>
</dbReference>
<dbReference type="GO" id="GO:0008483">
    <property type="term" value="F:transaminase activity"/>
    <property type="evidence" value="ECO:0007669"/>
    <property type="project" value="InterPro"/>
</dbReference>
<evidence type="ECO:0000256" key="9">
    <source>
        <dbReference type="ARBA" id="ARBA00023235"/>
    </source>
</evidence>
<comment type="cofactor">
    <cofactor evidence="2">
        <name>pyridoxal 5'-phosphate</name>
        <dbReference type="ChEBI" id="CHEBI:597326"/>
    </cofactor>
</comment>
<evidence type="ECO:0000256" key="2">
    <source>
        <dbReference type="ARBA" id="ARBA00001933"/>
    </source>
</evidence>
<evidence type="ECO:0000256" key="5">
    <source>
        <dbReference type="ARBA" id="ARBA00008981"/>
    </source>
</evidence>
<dbReference type="RefSeq" id="XP_001422363.1">
    <property type="nucleotide sequence ID" value="XM_001422326.1"/>
</dbReference>
<dbReference type="STRING" id="436017.A4SAC7"/>
<evidence type="ECO:0000256" key="3">
    <source>
        <dbReference type="ARBA" id="ARBA00004819"/>
    </source>
</evidence>
<sequence length="469" mass="49769">MFAATTTLGATKFVVAKTSTSTSSRARRSTPRVRAQSVQAPALNTTRSSEIFKAAQDILPGGVNSPVRAFKSVGGNPIVFERVKDAYAFDVDGNKYVDYVGSWGPAICGHANDRVNEKLKAQIDKGTSFGAPCELENALGEMVIERVPSVEMVRFCNSGTEACLSALRVMRAYTGRDMIIKFEGCYHGHADPFLVKAGSGVITLGLPDSPGVPAAATATTLCATYNNLDEVKALFAANPGKIAGVILEPVVGNSGFIAPDKEFLQGLRETCTKEGAVLCFDEVMTGFRIAKGCAQEYWGVTPDLTTMGKVIGGGMPVGAYGGKREIMDMVAPAGPMYQAGTLSGNPLAMVAGIETLKILGEPGQYEKLDKLTKRLIEGILKAGKDNGHAVCGGHISGMFGFFFTEGPVKNFADAAKSDTEKFGRWHRAMLEEGVYLAPSQYEAGFMSLAHTEADIDATIAAAQRAMARI</sequence>
<dbReference type="Proteomes" id="UP000001568">
    <property type="component" value="Chromosome 19"/>
</dbReference>
<dbReference type="GO" id="GO:0030170">
    <property type="term" value="F:pyridoxal phosphate binding"/>
    <property type="evidence" value="ECO:0007669"/>
    <property type="project" value="InterPro"/>
</dbReference>
<dbReference type="GO" id="GO:0042286">
    <property type="term" value="F:glutamate-1-semialdehyde 2,1-aminomutase activity"/>
    <property type="evidence" value="ECO:0007669"/>
    <property type="project" value="UniProtKB-EC"/>
</dbReference>
<evidence type="ECO:0000256" key="6">
    <source>
        <dbReference type="ARBA" id="ARBA00011738"/>
    </source>
</evidence>
<dbReference type="EMBL" id="CP000599">
    <property type="protein sequence ID" value="ABP00680.1"/>
    <property type="molecule type" value="Genomic_DNA"/>
</dbReference>
<comment type="subunit">
    <text evidence="6">Homodimer.</text>
</comment>
<evidence type="ECO:0000256" key="4">
    <source>
        <dbReference type="ARBA" id="ARBA00005173"/>
    </source>
</evidence>